<organism evidence="3 4">
    <name type="scientific">Pseudoduganella lurida</name>
    <dbReference type="NCBI Taxonomy" id="1036180"/>
    <lineage>
        <taxon>Bacteria</taxon>
        <taxon>Pseudomonadati</taxon>
        <taxon>Pseudomonadota</taxon>
        <taxon>Betaproteobacteria</taxon>
        <taxon>Burkholderiales</taxon>
        <taxon>Oxalobacteraceae</taxon>
        <taxon>Telluria group</taxon>
        <taxon>Pseudoduganella</taxon>
    </lineage>
</organism>
<comment type="caution">
    <text evidence="3">The sequence shown here is derived from an EMBL/GenBank/DDBJ whole genome shotgun (WGS) entry which is preliminary data.</text>
</comment>
<keyword evidence="2" id="KW-1133">Transmembrane helix</keyword>
<dbReference type="Pfam" id="PF03929">
    <property type="entry name" value="PepSY_TM"/>
    <property type="match status" value="1"/>
</dbReference>
<dbReference type="PANTHER" id="PTHR34219">
    <property type="entry name" value="IRON-REGULATED INNER MEMBRANE PROTEIN-RELATED"/>
    <property type="match status" value="1"/>
</dbReference>
<gene>
    <name evidence="3" type="ORF">IP91_01077</name>
</gene>
<feature type="transmembrane region" description="Helical" evidence="2">
    <location>
        <begin position="411"/>
        <end position="433"/>
    </location>
</feature>
<evidence type="ECO:0000313" key="4">
    <source>
        <dbReference type="Proteomes" id="UP000318431"/>
    </source>
</evidence>
<dbReference type="RefSeq" id="WP_145647703.1">
    <property type="nucleotide sequence ID" value="NZ_VLLB01000001.1"/>
</dbReference>
<keyword evidence="4" id="KW-1185">Reference proteome</keyword>
<feature type="region of interest" description="Disordered" evidence="1">
    <location>
        <begin position="275"/>
        <end position="319"/>
    </location>
</feature>
<evidence type="ECO:0000313" key="3">
    <source>
        <dbReference type="EMBL" id="TWI69999.1"/>
    </source>
</evidence>
<evidence type="ECO:0000256" key="2">
    <source>
        <dbReference type="SAM" id="Phobius"/>
    </source>
</evidence>
<proteinExistence type="predicted"/>
<feature type="transmembrane region" description="Helical" evidence="2">
    <location>
        <begin position="31"/>
        <end position="53"/>
    </location>
</feature>
<dbReference type="InterPro" id="IPR005625">
    <property type="entry name" value="PepSY-ass_TM"/>
</dbReference>
<feature type="transmembrane region" description="Helical" evidence="2">
    <location>
        <begin position="454"/>
        <end position="480"/>
    </location>
</feature>
<sequence length="494" mass="52538">MPHPAPTTATSPPDQTLSASAFYRRIWHWHFFAGLVCVPFAFLLALTGALYLFHDQIDDAVYANQLIRPAGSATTPLPPAQWIDAASKAQPGRPTALYVPKDERHAAQIDVATPAGAVQQVFVDPSDAKVLGTLAESARLMTFVKNLHSLTVAGTAGNVVIEIVAGWIIVLMLTGAYLWWPRGRKGGVVSIRPGARGRAWWRDLHAVTGAFGGVIILFLALTGMPWSVFWGQQVNQWAGRHGLGVPDGMWRNVPRSTLPSTALGDVPWTLEQQPVPASADKDPHAGHHMDAARPAPAAASTATSASASTSTSTSTSASTATSAIGVDKAIAIAREAGMTHGFKLALPRGDRGVYSAVRMPGQLDGQRVLHIDQYSGRILMDIGADRIGAVGRVTQWGVSVHQGGEYGWPNLLMMLLGCLALMTLCVSGVTAWWKRRPAGSFAAPPRRHGDRLMAGALAIAIIAGIVFPLLGASMLLAAAADYGWSLRTRVRTMA</sequence>
<protein>
    <submittedName>
        <fullName evidence="3">Putative iron-regulated membrane protein</fullName>
    </submittedName>
</protein>
<dbReference type="PANTHER" id="PTHR34219:SF1">
    <property type="entry name" value="PEPSY DOMAIN-CONTAINING PROTEIN"/>
    <property type="match status" value="1"/>
</dbReference>
<keyword evidence="2" id="KW-0812">Transmembrane</keyword>
<feature type="transmembrane region" description="Helical" evidence="2">
    <location>
        <begin position="200"/>
        <end position="221"/>
    </location>
</feature>
<evidence type="ECO:0000256" key="1">
    <source>
        <dbReference type="SAM" id="MobiDB-lite"/>
    </source>
</evidence>
<feature type="transmembrane region" description="Helical" evidence="2">
    <location>
        <begin position="159"/>
        <end position="180"/>
    </location>
</feature>
<dbReference type="AlphaFoldDB" id="A0A562RLW3"/>
<accession>A0A562RLW3</accession>
<feature type="compositionally biased region" description="Basic and acidic residues" evidence="1">
    <location>
        <begin position="279"/>
        <end position="291"/>
    </location>
</feature>
<dbReference type="EMBL" id="VLLB01000001">
    <property type="protein sequence ID" value="TWI69999.1"/>
    <property type="molecule type" value="Genomic_DNA"/>
</dbReference>
<reference evidence="3 4" key="1">
    <citation type="journal article" date="2015" name="Stand. Genomic Sci.">
        <title>Genomic Encyclopedia of Bacterial and Archaeal Type Strains, Phase III: the genomes of soil and plant-associated and newly described type strains.</title>
        <authorList>
            <person name="Whitman W.B."/>
            <person name="Woyke T."/>
            <person name="Klenk H.P."/>
            <person name="Zhou Y."/>
            <person name="Lilburn T.G."/>
            <person name="Beck B.J."/>
            <person name="De Vos P."/>
            <person name="Vandamme P."/>
            <person name="Eisen J.A."/>
            <person name="Garrity G."/>
            <person name="Hugenholtz P."/>
            <person name="Kyrpides N.C."/>
        </authorList>
    </citation>
    <scope>NUCLEOTIDE SEQUENCE [LARGE SCALE GENOMIC DNA]</scope>
    <source>
        <strain evidence="3 4">CGMCC 1.10822</strain>
    </source>
</reference>
<feature type="compositionally biased region" description="Low complexity" evidence="1">
    <location>
        <begin position="297"/>
        <end position="319"/>
    </location>
</feature>
<dbReference type="OrthoDB" id="9791166at2"/>
<dbReference type="Proteomes" id="UP000318431">
    <property type="component" value="Unassembled WGS sequence"/>
</dbReference>
<keyword evidence="2" id="KW-0472">Membrane</keyword>
<name>A0A562RLW3_9BURK</name>